<organism evidence="3 4">
    <name type="scientific">Methylorubrum rhodesianum</name>
    <dbReference type="NCBI Taxonomy" id="29427"/>
    <lineage>
        <taxon>Bacteria</taxon>
        <taxon>Pseudomonadati</taxon>
        <taxon>Pseudomonadota</taxon>
        <taxon>Alphaproteobacteria</taxon>
        <taxon>Hyphomicrobiales</taxon>
        <taxon>Methylobacteriaceae</taxon>
        <taxon>Methylorubrum</taxon>
    </lineage>
</organism>
<protein>
    <submittedName>
        <fullName evidence="3">Response regulator</fullName>
    </submittedName>
</protein>
<feature type="domain" description="Response regulatory" evidence="2">
    <location>
        <begin position="11"/>
        <end position="121"/>
    </location>
</feature>
<evidence type="ECO:0000313" key="3">
    <source>
        <dbReference type="EMBL" id="MEN3230713.1"/>
    </source>
</evidence>
<gene>
    <name evidence="3" type="ORF">PUR21_24335</name>
</gene>
<dbReference type="PROSITE" id="PS50110">
    <property type="entry name" value="RESPONSE_REGULATORY"/>
    <property type="match status" value="1"/>
</dbReference>
<dbReference type="Proteomes" id="UP001404845">
    <property type="component" value="Unassembled WGS sequence"/>
</dbReference>
<dbReference type="InterPro" id="IPR011006">
    <property type="entry name" value="CheY-like_superfamily"/>
</dbReference>
<dbReference type="SUPFAM" id="SSF52172">
    <property type="entry name" value="CheY-like"/>
    <property type="match status" value="1"/>
</dbReference>
<keyword evidence="1" id="KW-0597">Phosphoprotein</keyword>
<dbReference type="RefSeq" id="WP_198580265.1">
    <property type="nucleotide sequence ID" value="NZ_JACWCW010000112.1"/>
</dbReference>
<accession>A0ABU9ZHH9</accession>
<evidence type="ECO:0000256" key="1">
    <source>
        <dbReference type="PROSITE-ProRule" id="PRU00169"/>
    </source>
</evidence>
<comment type="caution">
    <text evidence="3">The sequence shown here is derived from an EMBL/GenBank/DDBJ whole genome shotgun (WGS) entry which is preliminary data.</text>
</comment>
<dbReference type="EMBL" id="JAQYXL010000001">
    <property type="protein sequence ID" value="MEN3230713.1"/>
    <property type="molecule type" value="Genomic_DNA"/>
</dbReference>
<dbReference type="InterPro" id="IPR001789">
    <property type="entry name" value="Sig_transdc_resp-reg_receiver"/>
</dbReference>
<keyword evidence="4" id="KW-1185">Reference proteome</keyword>
<evidence type="ECO:0000259" key="2">
    <source>
        <dbReference type="PROSITE" id="PS50110"/>
    </source>
</evidence>
<proteinExistence type="predicted"/>
<feature type="modified residue" description="4-aspartylphosphate" evidence="1">
    <location>
        <position position="61"/>
    </location>
</feature>
<name>A0ABU9ZHH9_9HYPH</name>
<dbReference type="Gene3D" id="3.40.50.2300">
    <property type="match status" value="1"/>
</dbReference>
<evidence type="ECO:0000313" key="4">
    <source>
        <dbReference type="Proteomes" id="UP001404845"/>
    </source>
</evidence>
<reference evidence="3 4" key="1">
    <citation type="journal article" date="2023" name="PLoS ONE">
        <title>Complete genome assembly of Hawai'i environmental nontuberculous mycobacteria reveals unexpected co-isolation with methylobacteria.</title>
        <authorList>
            <person name="Hendrix J."/>
            <person name="Epperson L.E."/>
            <person name="Tong E.I."/>
            <person name="Chan Y.L."/>
            <person name="Hasan N.A."/>
            <person name="Dawrs S.N."/>
            <person name="Norton G.J."/>
            <person name="Virdi R."/>
            <person name="Crooks J.L."/>
            <person name="Chan E.D."/>
            <person name="Honda J.R."/>
            <person name="Strong M."/>
        </authorList>
    </citation>
    <scope>NUCLEOTIDE SEQUENCE [LARGE SCALE GENOMIC DNA]</scope>
    <source>
        <strain evidence="3 4">NJH_HI01</strain>
    </source>
</reference>
<sequence>MEEHQQLLDTRVLIVEDEYLIMDELKRIVEAAGGIVVGAHGNLDDDVFERSAISSDIAIIDINIRGKMSYPLADVLRERGVPFIFATGYDFDGIPEKFALVSRIQKPFDAQELVNVLADTRAKASRAG</sequence>